<protein>
    <submittedName>
        <fullName evidence="1">Uncharacterized protein</fullName>
    </submittedName>
</protein>
<accession>A0A0F9NK69</accession>
<reference evidence="1" key="1">
    <citation type="journal article" date="2015" name="Nature">
        <title>Complex archaea that bridge the gap between prokaryotes and eukaryotes.</title>
        <authorList>
            <person name="Spang A."/>
            <person name="Saw J.H."/>
            <person name="Jorgensen S.L."/>
            <person name="Zaremba-Niedzwiedzka K."/>
            <person name="Martijn J."/>
            <person name="Lind A.E."/>
            <person name="van Eijk R."/>
            <person name="Schleper C."/>
            <person name="Guy L."/>
            <person name="Ettema T.J."/>
        </authorList>
    </citation>
    <scope>NUCLEOTIDE SEQUENCE</scope>
</reference>
<comment type="caution">
    <text evidence="1">The sequence shown here is derived from an EMBL/GenBank/DDBJ whole genome shotgun (WGS) entry which is preliminary data.</text>
</comment>
<dbReference type="EMBL" id="LAZR01006855">
    <property type="protein sequence ID" value="KKM89205.1"/>
    <property type="molecule type" value="Genomic_DNA"/>
</dbReference>
<dbReference type="AlphaFoldDB" id="A0A0F9NK69"/>
<evidence type="ECO:0000313" key="1">
    <source>
        <dbReference type="EMBL" id="KKM89205.1"/>
    </source>
</evidence>
<gene>
    <name evidence="1" type="ORF">LCGC14_1250930</name>
</gene>
<name>A0A0F9NK69_9ZZZZ</name>
<organism evidence="1">
    <name type="scientific">marine sediment metagenome</name>
    <dbReference type="NCBI Taxonomy" id="412755"/>
    <lineage>
        <taxon>unclassified sequences</taxon>
        <taxon>metagenomes</taxon>
        <taxon>ecological metagenomes</taxon>
    </lineage>
</organism>
<sequence length="35" mass="3603">MDVTFDADDLIKVVGITVVLIAVAKALIEFGAAAL</sequence>
<proteinExistence type="predicted"/>